<accession>A0A1M5JU23</accession>
<organism evidence="2 3">
    <name type="scientific">Flavobacterium granuli</name>
    <dbReference type="NCBI Taxonomy" id="280093"/>
    <lineage>
        <taxon>Bacteria</taxon>
        <taxon>Pseudomonadati</taxon>
        <taxon>Bacteroidota</taxon>
        <taxon>Flavobacteriia</taxon>
        <taxon>Flavobacteriales</taxon>
        <taxon>Flavobacteriaceae</taxon>
        <taxon>Flavobacterium</taxon>
    </lineage>
</organism>
<name>A0A1M5JU23_9FLAO</name>
<evidence type="ECO:0000313" key="2">
    <source>
        <dbReference type="EMBL" id="SHG44054.1"/>
    </source>
</evidence>
<evidence type="ECO:0000313" key="1">
    <source>
        <dbReference type="EMBL" id="PRZ26061.1"/>
    </source>
</evidence>
<keyword evidence="4" id="KW-1185">Reference proteome</keyword>
<dbReference type="STRING" id="280093.SAMN05443373_10219"/>
<dbReference type="EMBL" id="FQWO01000002">
    <property type="protein sequence ID" value="SHG44054.1"/>
    <property type="molecule type" value="Genomic_DNA"/>
</dbReference>
<evidence type="ECO:0000313" key="3">
    <source>
        <dbReference type="Proteomes" id="UP000184384"/>
    </source>
</evidence>
<reference evidence="3" key="1">
    <citation type="submission" date="2016-11" db="EMBL/GenBank/DDBJ databases">
        <authorList>
            <person name="Varghese N."/>
            <person name="Submissions S."/>
        </authorList>
    </citation>
    <scope>NUCLEOTIDE SEQUENCE [LARGE SCALE GENOMIC DNA]</scope>
    <source>
        <strain evidence="3">DSM 19729</strain>
    </source>
</reference>
<evidence type="ECO:0000313" key="4">
    <source>
        <dbReference type="Proteomes" id="UP000237771"/>
    </source>
</evidence>
<protein>
    <submittedName>
        <fullName evidence="2">Uncharacterized protein</fullName>
    </submittedName>
</protein>
<reference evidence="2" key="2">
    <citation type="submission" date="2016-11" db="EMBL/GenBank/DDBJ databases">
        <authorList>
            <person name="Jaros S."/>
            <person name="Januszkiewicz K."/>
            <person name="Wedrychowicz H."/>
        </authorList>
    </citation>
    <scope>NUCLEOTIDE SEQUENCE [LARGE SCALE GENOMIC DNA]</scope>
    <source>
        <strain evidence="2">DSM 19729</strain>
    </source>
</reference>
<dbReference type="EMBL" id="PVUB01000002">
    <property type="protein sequence ID" value="PRZ26061.1"/>
    <property type="molecule type" value="Genomic_DNA"/>
</dbReference>
<dbReference type="AlphaFoldDB" id="A0A1M5JU23"/>
<dbReference type="Proteomes" id="UP000184384">
    <property type="component" value="Unassembled WGS sequence"/>
</dbReference>
<proteinExistence type="predicted"/>
<sequence>MSLLKPMEIGVNKKVYDRVPSEIMFLKRRCTKEHWFSGDKKSEGVL</sequence>
<gene>
    <name evidence="1" type="ORF">BC624_10219</name>
    <name evidence="2" type="ORF">SAMN05443373_10219</name>
</gene>
<reference evidence="1 4" key="3">
    <citation type="submission" date="2018-03" db="EMBL/GenBank/DDBJ databases">
        <title>Genomic Encyclopedia of Archaeal and Bacterial Type Strains, Phase II (KMG-II): from individual species to whole genera.</title>
        <authorList>
            <person name="Goeker M."/>
        </authorList>
    </citation>
    <scope>NUCLEOTIDE SEQUENCE [LARGE SCALE GENOMIC DNA]</scope>
    <source>
        <strain evidence="1 4">DSM 17797</strain>
    </source>
</reference>
<dbReference type="Proteomes" id="UP000237771">
    <property type="component" value="Unassembled WGS sequence"/>
</dbReference>